<proteinExistence type="predicted"/>
<evidence type="ECO:0000313" key="1">
    <source>
        <dbReference type="EMBL" id="KAI5654512.1"/>
    </source>
</evidence>
<dbReference type="EMBL" id="CM044707">
    <property type="protein sequence ID" value="KAI5654512.1"/>
    <property type="molecule type" value="Genomic_DNA"/>
</dbReference>
<organism evidence="1 2">
    <name type="scientific">Catharanthus roseus</name>
    <name type="common">Madagascar periwinkle</name>
    <name type="synonym">Vinca rosea</name>
    <dbReference type="NCBI Taxonomy" id="4058"/>
    <lineage>
        <taxon>Eukaryota</taxon>
        <taxon>Viridiplantae</taxon>
        <taxon>Streptophyta</taxon>
        <taxon>Embryophyta</taxon>
        <taxon>Tracheophyta</taxon>
        <taxon>Spermatophyta</taxon>
        <taxon>Magnoliopsida</taxon>
        <taxon>eudicotyledons</taxon>
        <taxon>Gunneridae</taxon>
        <taxon>Pentapetalae</taxon>
        <taxon>asterids</taxon>
        <taxon>lamiids</taxon>
        <taxon>Gentianales</taxon>
        <taxon>Apocynaceae</taxon>
        <taxon>Rauvolfioideae</taxon>
        <taxon>Vinceae</taxon>
        <taxon>Catharanthinae</taxon>
        <taxon>Catharanthus</taxon>
    </lineage>
</organism>
<name>A0ACC0A3I1_CATRO</name>
<reference evidence="2" key="1">
    <citation type="journal article" date="2023" name="Nat. Plants">
        <title>Single-cell RNA sequencing provides a high-resolution roadmap for understanding the multicellular compartmentation of specialized metabolism.</title>
        <authorList>
            <person name="Sun S."/>
            <person name="Shen X."/>
            <person name="Li Y."/>
            <person name="Li Y."/>
            <person name="Wang S."/>
            <person name="Li R."/>
            <person name="Zhang H."/>
            <person name="Shen G."/>
            <person name="Guo B."/>
            <person name="Wei J."/>
            <person name="Xu J."/>
            <person name="St-Pierre B."/>
            <person name="Chen S."/>
            <person name="Sun C."/>
        </authorList>
    </citation>
    <scope>NUCLEOTIDE SEQUENCE [LARGE SCALE GENOMIC DNA]</scope>
</reference>
<sequence length="146" mass="16484">MAYNMIMKLVLVQLIVTWLHITVAATSREVQKTNDIQPRHHHESNVTLARLQESEGGNGMMECWNALLELKSCTNEIILFLFNGESYLGLDCCKAIRVISLHCWPSMLNSRGFTSEEGDILRDYCGTCSSPEPEPGVMDLKRMIHG</sequence>
<gene>
    <name evidence="1" type="ORF">M9H77_31699</name>
</gene>
<dbReference type="Proteomes" id="UP001060085">
    <property type="component" value="Linkage Group LG07"/>
</dbReference>
<comment type="caution">
    <text evidence="1">The sequence shown here is derived from an EMBL/GenBank/DDBJ whole genome shotgun (WGS) entry which is preliminary data.</text>
</comment>
<keyword evidence="2" id="KW-1185">Reference proteome</keyword>
<evidence type="ECO:0000313" key="2">
    <source>
        <dbReference type="Proteomes" id="UP001060085"/>
    </source>
</evidence>
<accession>A0ACC0A3I1</accession>
<protein>
    <submittedName>
        <fullName evidence="1">Uncharacterized protein</fullName>
    </submittedName>
</protein>